<dbReference type="Proteomes" id="UP000315540">
    <property type="component" value="Unassembled WGS sequence"/>
</dbReference>
<keyword evidence="2" id="KW-1185">Reference proteome</keyword>
<evidence type="ECO:0000313" key="2">
    <source>
        <dbReference type="Proteomes" id="UP000315540"/>
    </source>
</evidence>
<dbReference type="AlphaFoldDB" id="A0A504JC48"/>
<dbReference type="OrthoDB" id="1467427at2"/>
<dbReference type="EMBL" id="VFWZ01000004">
    <property type="protein sequence ID" value="TPN85143.1"/>
    <property type="molecule type" value="Genomic_DNA"/>
</dbReference>
<proteinExistence type="predicted"/>
<protein>
    <submittedName>
        <fullName evidence="1">Uncharacterized protein</fullName>
    </submittedName>
</protein>
<accession>A0A504JC48</accession>
<comment type="caution">
    <text evidence="1">The sequence shown here is derived from an EMBL/GenBank/DDBJ whole genome shotgun (WGS) entry which is preliminary data.</text>
</comment>
<gene>
    <name evidence="1" type="ORF">FHK87_14015</name>
</gene>
<reference evidence="1 2" key="1">
    <citation type="submission" date="2019-06" db="EMBL/GenBank/DDBJ databases">
        <authorList>
            <person name="Meng X."/>
        </authorList>
    </citation>
    <scope>NUCLEOTIDE SEQUENCE [LARGE SCALE GENOMIC DNA]</scope>
    <source>
        <strain evidence="1 2">M625</strain>
    </source>
</reference>
<evidence type="ECO:0000313" key="1">
    <source>
        <dbReference type="EMBL" id="TPN85143.1"/>
    </source>
</evidence>
<name>A0A504JC48_9FLAO</name>
<sequence>MYCKIWQYSRIQKITLKTKSIKTTIMSTETLLKPEEVALEYQNFMQDVQKKVTINIALKDLEDLKAANYKLCFAKKVADKAYTVVWQSYDNYLFNNKFSWVPVYELFGSNIFESDIRVEVSTNVQQIQLGETSTLNSAGILEDPITAGPKTLFTLNNDYGSIHPGVNQLSTGINGETISTPIYVAEDAVVSGKTELKPVEKILVWFEQNIETSTMFSTSRSREVEIDLTNTNEASYIYENQEWKKQ</sequence>
<organism evidence="1 2">
    <name type="scientific">Aquimarina algicola</name>
    <dbReference type="NCBI Taxonomy" id="2589995"/>
    <lineage>
        <taxon>Bacteria</taxon>
        <taxon>Pseudomonadati</taxon>
        <taxon>Bacteroidota</taxon>
        <taxon>Flavobacteriia</taxon>
        <taxon>Flavobacteriales</taxon>
        <taxon>Flavobacteriaceae</taxon>
        <taxon>Aquimarina</taxon>
    </lineage>
</organism>